<evidence type="ECO:0000313" key="9">
    <source>
        <dbReference type="EMBL" id="GMI44672.1"/>
    </source>
</evidence>
<dbReference type="Pfam" id="PF14599">
    <property type="entry name" value="zinc_ribbon_6"/>
    <property type="match status" value="1"/>
</dbReference>
<accession>A0A9W7GIL2</accession>
<evidence type="ECO:0000256" key="4">
    <source>
        <dbReference type="PROSITE-ProRule" id="PRU00601"/>
    </source>
</evidence>
<evidence type="ECO:0000259" key="6">
    <source>
        <dbReference type="PROSITE" id="PS50089"/>
    </source>
</evidence>
<feature type="region of interest" description="Disordered" evidence="5">
    <location>
        <begin position="402"/>
        <end position="465"/>
    </location>
</feature>
<feature type="compositionally biased region" description="Basic and acidic residues" evidence="5">
    <location>
        <begin position="266"/>
        <end position="282"/>
    </location>
</feature>
<dbReference type="Gene3D" id="2.20.28.10">
    <property type="match status" value="1"/>
</dbReference>
<evidence type="ECO:0008006" key="11">
    <source>
        <dbReference type="Google" id="ProtNLM"/>
    </source>
</evidence>
<dbReference type="SUPFAM" id="SSF161245">
    <property type="entry name" value="Zinc hairpin stack"/>
    <property type="match status" value="1"/>
</dbReference>
<proteinExistence type="predicted"/>
<dbReference type="OrthoDB" id="411372at2759"/>
<feature type="region of interest" description="Disordered" evidence="5">
    <location>
        <begin position="266"/>
        <end position="322"/>
    </location>
</feature>
<evidence type="ECO:0000256" key="1">
    <source>
        <dbReference type="ARBA" id="ARBA00022723"/>
    </source>
</evidence>
<dbReference type="PANTHER" id="PTHR21319:SF0">
    <property type="entry name" value="AND RING FINGER DOMAIN PROTEIN, PUTATIVE (AFU_ORTHOLOGUE AFUA_1G08900)-RELATED"/>
    <property type="match status" value="1"/>
</dbReference>
<feature type="compositionally biased region" description="Gly residues" evidence="5">
    <location>
        <begin position="432"/>
        <end position="441"/>
    </location>
</feature>
<dbReference type="SUPFAM" id="SSF161219">
    <property type="entry name" value="CHY zinc finger-like"/>
    <property type="match status" value="1"/>
</dbReference>
<feature type="domain" description="CHY-type" evidence="7">
    <location>
        <begin position="505"/>
        <end position="583"/>
    </location>
</feature>
<dbReference type="Proteomes" id="UP001165065">
    <property type="component" value="Unassembled WGS sequence"/>
</dbReference>
<protein>
    <recommendedName>
        <fullName evidence="11">RING finger and CHY zinc finger domain-containing protein 1</fullName>
    </recommendedName>
</protein>
<dbReference type="GO" id="GO:0061630">
    <property type="term" value="F:ubiquitin protein ligase activity"/>
    <property type="evidence" value="ECO:0007669"/>
    <property type="project" value="TreeGrafter"/>
</dbReference>
<feature type="compositionally biased region" description="Polar residues" evidence="5">
    <location>
        <begin position="446"/>
        <end position="461"/>
    </location>
</feature>
<name>A0A9W7GIL2_9STRA</name>
<dbReference type="EMBL" id="BRYA01000221">
    <property type="protein sequence ID" value="GMI44672.1"/>
    <property type="molecule type" value="Genomic_DNA"/>
</dbReference>
<dbReference type="Gene3D" id="3.30.40.10">
    <property type="entry name" value="Zinc/RING finger domain, C3HC4 (zinc finger)"/>
    <property type="match status" value="1"/>
</dbReference>
<dbReference type="Gene3D" id="1.20.120.520">
    <property type="entry name" value="nmb1532 protein domain like"/>
    <property type="match status" value="1"/>
</dbReference>
<dbReference type="AlphaFoldDB" id="A0A9W7GIL2"/>
<reference evidence="10" key="1">
    <citation type="journal article" date="2023" name="Commun. Biol.">
        <title>Genome analysis of Parmales, the sister group of diatoms, reveals the evolutionary specialization of diatoms from phago-mixotrophs to photoautotrophs.</title>
        <authorList>
            <person name="Ban H."/>
            <person name="Sato S."/>
            <person name="Yoshikawa S."/>
            <person name="Yamada K."/>
            <person name="Nakamura Y."/>
            <person name="Ichinomiya M."/>
            <person name="Sato N."/>
            <person name="Blanc-Mathieu R."/>
            <person name="Endo H."/>
            <person name="Kuwata A."/>
            <person name="Ogata H."/>
        </authorList>
    </citation>
    <scope>NUCLEOTIDE SEQUENCE [LARGE SCALE GENOMIC DNA]</scope>
</reference>
<dbReference type="GO" id="GO:0016567">
    <property type="term" value="P:protein ubiquitination"/>
    <property type="evidence" value="ECO:0007669"/>
    <property type="project" value="TreeGrafter"/>
</dbReference>
<dbReference type="InterPro" id="IPR037275">
    <property type="entry name" value="Znf_CTCHY_sf"/>
</dbReference>
<dbReference type="PANTHER" id="PTHR21319">
    <property type="entry name" value="RING FINGER AND CHY ZINC FINGER DOMAIN-CONTAINING PROTEIN 1"/>
    <property type="match status" value="1"/>
</dbReference>
<comment type="caution">
    <text evidence="9">The sequence shown here is derived from an EMBL/GenBank/DDBJ whole genome shotgun (WGS) entry which is preliminary data.</text>
</comment>
<feature type="compositionally biased region" description="Low complexity" evidence="5">
    <location>
        <begin position="125"/>
        <end position="143"/>
    </location>
</feature>
<feature type="region of interest" description="Disordered" evidence="5">
    <location>
        <begin position="345"/>
        <end position="375"/>
    </location>
</feature>
<dbReference type="InterPro" id="IPR039512">
    <property type="entry name" value="RCHY1_zinc-ribbon"/>
</dbReference>
<evidence type="ECO:0000313" key="10">
    <source>
        <dbReference type="Proteomes" id="UP001165065"/>
    </source>
</evidence>
<keyword evidence="10" id="KW-1185">Reference proteome</keyword>
<feature type="domain" description="RING-type" evidence="6">
    <location>
        <begin position="656"/>
        <end position="704"/>
    </location>
</feature>
<evidence type="ECO:0000256" key="5">
    <source>
        <dbReference type="SAM" id="MobiDB-lite"/>
    </source>
</evidence>
<evidence type="ECO:0000259" key="7">
    <source>
        <dbReference type="PROSITE" id="PS51266"/>
    </source>
</evidence>
<dbReference type="GO" id="GO:0005634">
    <property type="term" value="C:nucleus"/>
    <property type="evidence" value="ECO:0007669"/>
    <property type="project" value="TreeGrafter"/>
</dbReference>
<feature type="compositionally biased region" description="Low complexity" evidence="5">
    <location>
        <begin position="44"/>
        <end position="60"/>
    </location>
</feature>
<dbReference type="GO" id="GO:0008270">
    <property type="term" value="F:zinc ion binding"/>
    <property type="evidence" value="ECO:0007669"/>
    <property type="project" value="UniProtKB-KW"/>
</dbReference>
<feature type="region of interest" description="Disordered" evidence="5">
    <location>
        <begin position="39"/>
        <end position="96"/>
    </location>
</feature>
<feature type="compositionally biased region" description="Gly residues" evidence="5">
    <location>
        <begin position="310"/>
        <end position="322"/>
    </location>
</feature>
<evidence type="ECO:0000259" key="8">
    <source>
        <dbReference type="PROSITE" id="PS51270"/>
    </source>
</evidence>
<dbReference type="Pfam" id="PF13639">
    <property type="entry name" value="zf-RING_2"/>
    <property type="match status" value="1"/>
</dbReference>
<evidence type="ECO:0000256" key="2">
    <source>
        <dbReference type="ARBA" id="ARBA00022771"/>
    </source>
</evidence>
<dbReference type="InterPro" id="IPR013083">
    <property type="entry name" value="Znf_RING/FYVE/PHD"/>
</dbReference>
<feature type="region of interest" description="Disordered" evidence="5">
    <location>
        <begin position="123"/>
        <end position="143"/>
    </location>
</feature>
<keyword evidence="3" id="KW-0862">Zinc</keyword>
<organism evidence="9 10">
    <name type="scientific">Triparma columacea</name>
    <dbReference type="NCBI Taxonomy" id="722753"/>
    <lineage>
        <taxon>Eukaryota</taxon>
        <taxon>Sar</taxon>
        <taxon>Stramenopiles</taxon>
        <taxon>Ochrophyta</taxon>
        <taxon>Bolidophyceae</taxon>
        <taxon>Parmales</taxon>
        <taxon>Triparmaceae</taxon>
        <taxon>Triparma</taxon>
    </lineage>
</organism>
<dbReference type="SMART" id="SM00184">
    <property type="entry name" value="RING"/>
    <property type="match status" value="1"/>
</dbReference>
<keyword evidence="2 4" id="KW-0863">Zinc-finger</keyword>
<dbReference type="InterPro" id="IPR001841">
    <property type="entry name" value="Znf_RING"/>
</dbReference>
<dbReference type="InterPro" id="IPR008913">
    <property type="entry name" value="Znf_CHY"/>
</dbReference>
<feature type="domain" description="CTCHY-type" evidence="8">
    <location>
        <begin position="585"/>
        <end position="655"/>
    </location>
</feature>
<dbReference type="InterPro" id="IPR037274">
    <property type="entry name" value="Znf_CHY_sf"/>
</dbReference>
<dbReference type="PROSITE" id="PS51270">
    <property type="entry name" value="ZF_CTCHY"/>
    <property type="match status" value="1"/>
</dbReference>
<dbReference type="Pfam" id="PF05495">
    <property type="entry name" value="zf-CHY"/>
    <property type="match status" value="1"/>
</dbReference>
<dbReference type="PROSITE" id="PS51266">
    <property type="entry name" value="ZF_CHY"/>
    <property type="match status" value="1"/>
</dbReference>
<keyword evidence="1" id="KW-0479">Metal-binding</keyword>
<feature type="compositionally biased region" description="Basic and acidic residues" evidence="5">
    <location>
        <begin position="293"/>
        <end position="309"/>
    </location>
</feature>
<evidence type="ECO:0000256" key="3">
    <source>
        <dbReference type="ARBA" id="ARBA00022833"/>
    </source>
</evidence>
<dbReference type="InterPro" id="IPR017921">
    <property type="entry name" value="Znf_CTCHY"/>
</dbReference>
<dbReference type="PROSITE" id="PS50089">
    <property type="entry name" value="ZF_RING_2"/>
    <property type="match status" value="1"/>
</dbReference>
<dbReference type="SUPFAM" id="SSF57850">
    <property type="entry name" value="RING/U-box"/>
    <property type="match status" value="1"/>
</dbReference>
<feature type="compositionally biased region" description="Low complexity" evidence="5">
    <location>
        <begin position="345"/>
        <end position="361"/>
    </location>
</feature>
<sequence>MHLTSLSVCARFKVLWSVFQTHSKAEDDYIWPKLHEKMGDTKSSHNNNNKTITTNGTATHTKGEAGGVNTDSRVGKDDGSTNGVKINEEDYEEDHEEEERMFKGMNGTLEILRKRINSALNQVASTSPHPTTTTTTSSSSSSSDTLLTSLRTLRTLWMSCATKCSALKSHLHGHLQKEETECMPVIMEHLTTREMEELVGDIMGTRSAEQMREILSLVVEELPERDRNDMRTHMMGAMRGTYFERWLMMDGEGGFWDMGDEGIREEGKRKEEGRGRGEEGSKGKGGGGVFKGGKNEGSKETGTENKGGEGEIGGNGKTMGSEYGGGQSTGNCTICIDCEGSGAQDCLGTQQQQGQSQRQGGDSATSPLNEPPTEMDMERVIRSIAMDRSLTDQERNSTIQTLRNTLGRKRKANSQAGEHGRHYGGGGDERGGGTMGGGHVKGGTNAEGNANSSSTPNQQSAKGEANMEGRLKPNFYYVKDSSGSIVLSTTSVPTFTPQELAPTYHSQGVLGCPHYQRGCKLRHPASGKLYTCRLCCDVDNQTPNGKDLDLPLDRYAVTEVLCMGCGALQPAGEGGCRNKECGIKWAKYWCKICNLYDDEGGKNIYHCQYCNVCRCGIRLGIDYRHCMRCNACVSIKGNKPGTRDHVCIPQTLQGSCPVCADTMFESTQRLRRMACGHVMHLDCFELYRGKMAHRGQLVTCPLCKKSVEDYADYFATLDRAIGENPMPKGYENARAKVHCQDCNTYGETGYHSFGLKCDKCGSYNTRELERTGIQMEGGG</sequence>
<dbReference type="GO" id="GO:0006511">
    <property type="term" value="P:ubiquitin-dependent protein catabolic process"/>
    <property type="evidence" value="ECO:0007669"/>
    <property type="project" value="TreeGrafter"/>
</dbReference>
<gene>
    <name evidence="9" type="ORF">TrCOL_g375</name>
</gene>